<protein>
    <submittedName>
        <fullName evidence="1">Uncharacterized protein</fullName>
    </submittedName>
</protein>
<keyword evidence="2" id="KW-1185">Reference proteome</keyword>
<accession>A0A923E7S6</accession>
<dbReference type="EMBL" id="JAAZWO010000009">
    <property type="protein sequence ID" value="MBC2398008.1"/>
    <property type="molecule type" value="Genomic_DNA"/>
</dbReference>
<evidence type="ECO:0000313" key="2">
    <source>
        <dbReference type="Proteomes" id="UP000563151"/>
    </source>
</evidence>
<comment type="caution">
    <text evidence="1">The sequence shown here is derived from an EMBL/GenBank/DDBJ whole genome shotgun (WGS) entry which is preliminary data.</text>
</comment>
<proteinExistence type="predicted"/>
<evidence type="ECO:0000313" key="1">
    <source>
        <dbReference type="EMBL" id="MBC2398008.1"/>
    </source>
</evidence>
<name>A0A923E7S6_CLOTT</name>
<dbReference type="RefSeq" id="WP_156950254.1">
    <property type="nucleotide sequence ID" value="NZ_JAAZWO010000009.1"/>
</dbReference>
<reference evidence="1 2" key="1">
    <citation type="submission" date="2020-04" db="EMBL/GenBank/DDBJ databases">
        <title>Genomic insights into acetone-butanol-ethanol (ABE) fermentation by sequencing solventogenic clostridia strains.</title>
        <authorList>
            <person name="Brown S."/>
        </authorList>
    </citation>
    <scope>NUCLEOTIDE SEQUENCE [LARGE SCALE GENOMIC DNA]</scope>
    <source>
        <strain evidence="1 2">DJ011</strain>
    </source>
</reference>
<organism evidence="1 2">
    <name type="scientific">Clostridium tetanomorphum</name>
    <dbReference type="NCBI Taxonomy" id="1553"/>
    <lineage>
        <taxon>Bacteria</taxon>
        <taxon>Bacillati</taxon>
        <taxon>Bacillota</taxon>
        <taxon>Clostridia</taxon>
        <taxon>Eubacteriales</taxon>
        <taxon>Clostridiaceae</taxon>
        <taxon>Clostridium</taxon>
    </lineage>
</organism>
<dbReference type="AlphaFoldDB" id="A0A923E7S6"/>
<dbReference type="Proteomes" id="UP000563151">
    <property type="component" value="Unassembled WGS sequence"/>
</dbReference>
<gene>
    <name evidence="1" type="ORF">HGG79_09495</name>
</gene>
<sequence length="58" mass="7069">MYYLWKTKRIDKPSDYWNMNIGDKLVLKSFVIKEQEERYKDINDLKDKEVAIFPVSII</sequence>